<feature type="domain" description="EAL" evidence="4">
    <location>
        <begin position="680"/>
        <end position="927"/>
    </location>
</feature>
<dbReference type="Gene3D" id="3.20.20.450">
    <property type="entry name" value="EAL domain"/>
    <property type="match status" value="1"/>
</dbReference>
<protein>
    <recommendedName>
        <fullName evidence="8">Diguanylate cyclase (GGDEF) domain-containing protein</fullName>
    </recommendedName>
</protein>
<gene>
    <name evidence="6" type="ORF">GCM10007852_19050</name>
</gene>
<sequence length="927" mass="104451">MRLTSMCLFMLLISLCSAAAHAKYNILFIHSYDTQHKWTQFITEGFEARISTRSDIVVFNEYMDAKRFPRSEYQNQFYSYLSEKYENHNIDYIVTSDDPALNLVLRNSGEAFHKVPIIFMGVNLVTQTLLNRDGVTGVFENRDLESTVLDIKQTFNTDDLIVITDNSSSGKSNLEKINKALRNPSAPSNVKIITKMNVSEVSTKFAALPADTPILLVGQLFDDLDNNQLMTWTGGVRLLSDTLENPVISIAIITLEYGATAAHELNGQRHAGEAANLLLRLINGENINDINEITKQKSIWYFNWQQMKTHRLSSDALPKDTILMFEDISFFDENRKLIVGFSSALLIALIIIGLLLEIVRRSKNEKMMLADNETRYRDLALEGANIFWETDSNEHISYMSGDISSILNIELKVDTNNSIGDKTTIKQLLKKTDLVEFPWSAYNQCLVNQQSIPPMIAKYKLADKSIAVISISAKARFDNNNNFVGHRGIIKEITGEYELTEKIAFEASHDSLTGLYNRRVFNDRFKEIASSANISSNDVYVCYLDLDNFKAVNDSIGHLAGDGMLADIAELISNNISRNDILARLGGDEFGLLIMADKRDDAIKVCERLIKEVKAYKLRWNQSYYSVGLSIGIVPVSNKLTHEELLSHADIACYKAKERGRGSVYYSSIEDTEITDEQARLGYIANINHALESNQFFFAKQLIKPLYEASEIPHYEILLRYRDQYGKLVPPGLFIPTAEKHGVITLIDKWVIKHVIHHYKDLFPNENPVVSVNVSGISLSTTEFLNEVKSLLATTNFDVSKLCIEITETAVVSHISKAIDFIGQLKPLGCKFSLDDFGSGSSSYGYLKQLPVDYLKIDGSLIKSIENEFIDKAIVKSINEIAHKMNIKTVAEYIENDNIMQIVKEIGIDYGQGYGIHKPENCIGNNT</sequence>
<dbReference type="PROSITE" id="PS50883">
    <property type="entry name" value="EAL"/>
    <property type="match status" value="1"/>
</dbReference>
<dbReference type="Pfam" id="PF00990">
    <property type="entry name" value="GGDEF"/>
    <property type="match status" value="1"/>
</dbReference>
<comment type="cofactor">
    <cofactor evidence="1">
        <name>Mg(2+)</name>
        <dbReference type="ChEBI" id="CHEBI:18420"/>
    </cofactor>
</comment>
<keyword evidence="3" id="KW-0732">Signal</keyword>
<dbReference type="InterPro" id="IPR035919">
    <property type="entry name" value="EAL_sf"/>
</dbReference>
<keyword evidence="2" id="KW-0472">Membrane</keyword>
<dbReference type="Pfam" id="PF00563">
    <property type="entry name" value="EAL"/>
    <property type="match status" value="1"/>
</dbReference>
<dbReference type="FunFam" id="3.30.70.270:FF:000001">
    <property type="entry name" value="Diguanylate cyclase domain protein"/>
    <property type="match status" value="1"/>
</dbReference>
<feature type="domain" description="GGDEF" evidence="5">
    <location>
        <begin position="537"/>
        <end position="669"/>
    </location>
</feature>
<dbReference type="Gene3D" id="3.40.50.2300">
    <property type="match status" value="2"/>
</dbReference>
<evidence type="ECO:0000256" key="1">
    <source>
        <dbReference type="ARBA" id="ARBA00001946"/>
    </source>
</evidence>
<organism evidence="6 7">
    <name type="scientific">Agaribacter marinus</name>
    <dbReference type="NCBI Taxonomy" id="1431249"/>
    <lineage>
        <taxon>Bacteria</taxon>
        <taxon>Pseudomonadati</taxon>
        <taxon>Pseudomonadota</taxon>
        <taxon>Gammaproteobacteria</taxon>
        <taxon>Alteromonadales</taxon>
        <taxon>Alteromonadaceae</taxon>
        <taxon>Agaribacter</taxon>
    </lineage>
</organism>
<keyword evidence="2" id="KW-1133">Transmembrane helix</keyword>
<dbReference type="InterPro" id="IPR029787">
    <property type="entry name" value="Nucleotide_cyclase"/>
</dbReference>
<evidence type="ECO:0000259" key="4">
    <source>
        <dbReference type="PROSITE" id="PS50883"/>
    </source>
</evidence>
<dbReference type="SMART" id="SM00052">
    <property type="entry name" value="EAL"/>
    <property type="match status" value="1"/>
</dbReference>
<feature type="signal peptide" evidence="3">
    <location>
        <begin position="1"/>
        <end position="22"/>
    </location>
</feature>
<dbReference type="NCBIfam" id="TIGR00254">
    <property type="entry name" value="GGDEF"/>
    <property type="match status" value="1"/>
</dbReference>
<dbReference type="EMBL" id="BSOT01000005">
    <property type="protein sequence ID" value="GLR70997.1"/>
    <property type="molecule type" value="Genomic_DNA"/>
</dbReference>
<dbReference type="SMART" id="SM00267">
    <property type="entry name" value="GGDEF"/>
    <property type="match status" value="1"/>
</dbReference>
<name>A0AA37WIG9_9ALTE</name>
<dbReference type="RefSeq" id="WP_284217276.1">
    <property type="nucleotide sequence ID" value="NZ_BSOT01000005.1"/>
</dbReference>
<dbReference type="AlphaFoldDB" id="A0AA37WIG9"/>
<comment type="caution">
    <text evidence="6">The sequence shown here is derived from an EMBL/GenBank/DDBJ whole genome shotgun (WGS) entry which is preliminary data.</text>
</comment>
<feature type="chain" id="PRO_5041301362" description="Diguanylate cyclase (GGDEF) domain-containing protein" evidence="3">
    <location>
        <begin position="23"/>
        <end position="927"/>
    </location>
</feature>
<keyword evidence="2" id="KW-0812">Transmembrane</keyword>
<dbReference type="SUPFAM" id="SSF55073">
    <property type="entry name" value="Nucleotide cyclase"/>
    <property type="match status" value="1"/>
</dbReference>
<evidence type="ECO:0000313" key="6">
    <source>
        <dbReference type="EMBL" id="GLR70997.1"/>
    </source>
</evidence>
<feature type="transmembrane region" description="Helical" evidence="2">
    <location>
        <begin position="337"/>
        <end position="359"/>
    </location>
</feature>
<dbReference type="CDD" id="cd01948">
    <property type="entry name" value="EAL"/>
    <property type="match status" value="1"/>
</dbReference>
<dbReference type="InterPro" id="IPR000160">
    <property type="entry name" value="GGDEF_dom"/>
</dbReference>
<reference evidence="6" key="1">
    <citation type="journal article" date="2014" name="Int. J. Syst. Evol. Microbiol.">
        <title>Complete genome sequence of Corynebacterium casei LMG S-19264T (=DSM 44701T), isolated from a smear-ripened cheese.</title>
        <authorList>
            <consortium name="US DOE Joint Genome Institute (JGI-PGF)"/>
            <person name="Walter F."/>
            <person name="Albersmeier A."/>
            <person name="Kalinowski J."/>
            <person name="Ruckert C."/>
        </authorList>
    </citation>
    <scope>NUCLEOTIDE SEQUENCE</scope>
    <source>
        <strain evidence="6">NBRC 110023</strain>
    </source>
</reference>
<evidence type="ECO:0000313" key="7">
    <source>
        <dbReference type="Proteomes" id="UP001156601"/>
    </source>
</evidence>
<evidence type="ECO:0000256" key="3">
    <source>
        <dbReference type="SAM" id="SignalP"/>
    </source>
</evidence>
<accession>A0AA37WIG9</accession>
<dbReference type="InterPro" id="IPR043128">
    <property type="entry name" value="Rev_trsase/Diguanyl_cyclase"/>
</dbReference>
<evidence type="ECO:0008006" key="8">
    <source>
        <dbReference type="Google" id="ProtNLM"/>
    </source>
</evidence>
<dbReference type="CDD" id="cd01949">
    <property type="entry name" value="GGDEF"/>
    <property type="match status" value="1"/>
</dbReference>
<dbReference type="InterPro" id="IPR050706">
    <property type="entry name" value="Cyclic-di-GMP_PDE-like"/>
</dbReference>
<keyword evidence="7" id="KW-1185">Reference proteome</keyword>
<evidence type="ECO:0000259" key="5">
    <source>
        <dbReference type="PROSITE" id="PS50887"/>
    </source>
</evidence>
<dbReference type="InterPro" id="IPR001633">
    <property type="entry name" value="EAL_dom"/>
</dbReference>
<dbReference type="PANTHER" id="PTHR33121">
    <property type="entry name" value="CYCLIC DI-GMP PHOSPHODIESTERASE PDEF"/>
    <property type="match status" value="1"/>
</dbReference>
<dbReference type="SUPFAM" id="SSF141868">
    <property type="entry name" value="EAL domain-like"/>
    <property type="match status" value="1"/>
</dbReference>
<dbReference type="GO" id="GO:0071111">
    <property type="term" value="F:cyclic-guanylate-specific phosphodiesterase activity"/>
    <property type="evidence" value="ECO:0007669"/>
    <property type="project" value="InterPro"/>
</dbReference>
<proteinExistence type="predicted"/>
<dbReference type="Proteomes" id="UP001156601">
    <property type="component" value="Unassembled WGS sequence"/>
</dbReference>
<dbReference type="Gene3D" id="3.30.70.270">
    <property type="match status" value="1"/>
</dbReference>
<reference evidence="6" key="2">
    <citation type="submission" date="2023-01" db="EMBL/GenBank/DDBJ databases">
        <title>Draft genome sequence of Agaribacter marinus strain NBRC 110023.</title>
        <authorList>
            <person name="Sun Q."/>
            <person name="Mori K."/>
        </authorList>
    </citation>
    <scope>NUCLEOTIDE SEQUENCE</scope>
    <source>
        <strain evidence="6">NBRC 110023</strain>
    </source>
</reference>
<dbReference type="PANTHER" id="PTHR33121:SF23">
    <property type="entry name" value="CYCLIC DI-GMP PHOSPHODIESTERASE PDEB"/>
    <property type="match status" value="1"/>
</dbReference>
<evidence type="ECO:0000256" key="2">
    <source>
        <dbReference type="SAM" id="Phobius"/>
    </source>
</evidence>
<dbReference type="PROSITE" id="PS50887">
    <property type="entry name" value="GGDEF"/>
    <property type="match status" value="1"/>
</dbReference>